<organism evidence="3 4">
    <name type="scientific">Candidatus Methanomassiliicoccus intestinalis</name>
    <dbReference type="NCBI Taxonomy" id="1406512"/>
    <lineage>
        <taxon>Archaea</taxon>
        <taxon>Methanobacteriati</taxon>
        <taxon>Thermoplasmatota</taxon>
        <taxon>Thermoplasmata</taxon>
        <taxon>Methanomassiliicoccales</taxon>
        <taxon>Methanomassiliicoccaceae</taxon>
        <taxon>Methanomassiliicoccus</taxon>
    </lineage>
</organism>
<name>A0A8J8PF45_9ARCH</name>
<gene>
    <name evidence="3" type="ORF">A3207_08270</name>
</gene>
<reference evidence="3" key="1">
    <citation type="submission" date="2016-03" db="EMBL/GenBank/DDBJ databases">
        <authorList>
            <person name="Borrel G."/>
            <person name="Mccann A."/>
            <person name="O'Toole P.W."/>
        </authorList>
    </citation>
    <scope>NUCLEOTIDE SEQUENCE</scope>
    <source>
        <strain evidence="3">183</strain>
    </source>
</reference>
<dbReference type="GeneID" id="41323573"/>
<evidence type="ECO:0000313" key="4">
    <source>
        <dbReference type="Proteomes" id="UP000752814"/>
    </source>
</evidence>
<dbReference type="Pfam" id="PF13166">
    <property type="entry name" value="AAA_13"/>
    <property type="match status" value="1"/>
</dbReference>
<dbReference type="InterPro" id="IPR027417">
    <property type="entry name" value="P-loop_NTPase"/>
</dbReference>
<protein>
    <recommendedName>
        <fullName evidence="2">Protein CR006 P-loop domain-containing protein</fullName>
    </recommendedName>
</protein>
<dbReference type="SUPFAM" id="SSF52540">
    <property type="entry name" value="P-loop containing nucleoside triphosphate hydrolases"/>
    <property type="match status" value="1"/>
</dbReference>
<keyword evidence="1" id="KW-0175">Coiled coil</keyword>
<sequence>MLSGHFENCYGLTQFNLPSIDFTRCNKAMIYAPNGVMKSSLAKVFDDISKGMTTSDRIFPGVVSSYSVTHYISQYVYSSSNATTTPTATDRIYVVNTFADSFEFTKETVSTLLADETTRNEYNVLMAQFSEEIRQIENNLRVLTGLTKPQIKGKLISDLRLNETSDWTDIFEKIHELFDNRQTLGYLNDCTYSELFNDKVLAVYGKQEFINSIETYIENLNTLLANNPVLSDGFTDRNAETLGKELAKHNLFNAQHTIQLKDGVTVIHSLDEWNTVVNKQLERIYATPELSAVFQKLKKLLTANEDVSRLRDIIIAHREIIPALRDINTLKVQTWLDCFSKLDTPFTDYYNRISQYTVQIRALYKQAATQSARWQTVVNEFNRRFRVPFEVQIENKANFLLKDEAPNLSFKYTRGVAAPQSAMLKKDDLMASLSTGEKRALYLLYILFDLERIRQQAIAGGGQFLIIADDIADSFDYKNKYAIIEYLNDLGSTTGIDLMILTHNFDFYRTVKSRLGVARTNCYIAQRDEEGVISISEFKYQKDFFKNVVIKGIKDGNIVDDDKKKLLISSIPFYRNLCEYSGKEDEYAKLTCFLHLKSTPLNTQAVQISELWNIIKPFLDGVSFSGNDENYFSAIIRIATACVADNTNEVLLDNKLVIAIAIRLLTEKFMQRIITTNGQTCADANSNQTREWYKKSERFLTPDQKAIIEEVNLITPESIHLNSFMFEPLIDISDWVLKELFTKVSVL</sequence>
<proteinExistence type="predicted"/>
<comment type="caution">
    <text evidence="3">The sequence shown here is derived from an EMBL/GenBank/DDBJ whole genome shotgun (WGS) entry which is preliminary data.</text>
</comment>
<dbReference type="Gene3D" id="3.40.50.300">
    <property type="entry name" value="P-loop containing nucleotide triphosphate hydrolases"/>
    <property type="match status" value="1"/>
</dbReference>
<feature type="domain" description="Protein CR006 P-loop" evidence="2">
    <location>
        <begin position="213"/>
        <end position="527"/>
    </location>
</feature>
<dbReference type="EMBL" id="LVVT01000021">
    <property type="protein sequence ID" value="TQS81877.1"/>
    <property type="molecule type" value="Genomic_DNA"/>
</dbReference>
<dbReference type="Proteomes" id="UP000752814">
    <property type="component" value="Unassembled WGS sequence"/>
</dbReference>
<evidence type="ECO:0000313" key="3">
    <source>
        <dbReference type="EMBL" id="TQS81877.1"/>
    </source>
</evidence>
<dbReference type="InterPro" id="IPR026866">
    <property type="entry name" value="CR006_AAA"/>
</dbReference>
<feature type="coiled-coil region" evidence="1">
    <location>
        <begin position="119"/>
        <end position="146"/>
    </location>
</feature>
<evidence type="ECO:0000259" key="2">
    <source>
        <dbReference type="Pfam" id="PF13166"/>
    </source>
</evidence>
<dbReference type="RefSeq" id="WP_020449041.1">
    <property type="nucleotide sequence ID" value="NZ_CAYAXV010000004.1"/>
</dbReference>
<evidence type="ECO:0000256" key="1">
    <source>
        <dbReference type="SAM" id="Coils"/>
    </source>
</evidence>
<dbReference type="OMA" id="NSFMYEP"/>
<accession>A0A8J8PF45</accession>
<dbReference type="AlphaFoldDB" id="A0A8J8PF45"/>